<gene>
    <name evidence="4" type="ORF">GTZ99_03630</name>
</gene>
<dbReference type="InterPro" id="IPR016166">
    <property type="entry name" value="FAD-bd_PCMH"/>
</dbReference>
<dbReference type="EMBL" id="JAAAPO010000001">
    <property type="protein sequence ID" value="NBC35643.1"/>
    <property type="molecule type" value="Genomic_DNA"/>
</dbReference>
<dbReference type="SUPFAM" id="SSF55103">
    <property type="entry name" value="FAD-linked oxidases, C-terminal domain"/>
    <property type="match status" value="2"/>
</dbReference>
<dbReference type="SUPFAM" id="SSF56176">
    <property type="entry name" value="FAD-binding/transporter-associated domain-like"/>
    <property type="match status" value="1"/>
</dbReference>
<dbReference type="InterPro" id="IPR016170">
    <property type="entry name" value="Cytok_DH_C_sf"/>
</dbReference>
<keyword evidence="5" id="KW-1185">Reference proteome</keyword>
<dbReference type="RefSeq" id="WP_161716893.1">
    <property type="nucleotide sequence ID" value="NZ_JAAAPO010000001.1"/>
</dbReference>
<dbReference type="PANTHER" id="PTHR11748:SF114">
    <property type="entry name" value="ARYL-ALCOHOL OXIDASE VANILLYL-ALCOHOL OXIDASE (AFU_ORTHOLOGUE AFUA_3G09500)-RELATED"/>
    <property type="match status" value="1"/>
</dbReference>
<dbReference type="Gene3D" id="3.40.462.10">
    <property type="entry name" value="FAD-linked oxidases, C-terminal domain"/>
    <property type="match status" value="1"/>
</dbReference>
<dbReference type="PROSITE" id="PS51387">
    <property type="entry name" value="FAD_PCMH"/>
    <property type="match status" value="1"/>
</dbReference>
<feature type="domain" description="FAD-binding PCMH-type" evidence="3">
    <location>
        <begin position="51"/>
        <end position="239"/>
    </location>
</feature>
<name>A0ABW9XAT8_9SPHN</name>
<dbReference type="Gene3D" id="3.30.43.10">
    <property type="entry name" value="Uridine Diphospho-n-acetylenolpyruvylglucosamine Reductase, domain 2"/>
    <property type="match status" value="1"/>
</dbReference>
<reference evidence="5" key="1">
    <citation type="submission" date="2020-01" db="EMBL/GenBank/DDBJ databases">
        <title>Sphingomonas sp. strain CSW-10.</title>
        <authorList>
            <person name="Chen W.-M."/>
        </authorList>
    </citation>
    <scope>NUCLEOTIDE SEQUENCE [LARGE SCALE GENOMIC DNA]</scope>
    <source>
        <strain evidence="5">FSY-8</strain>
    </source>
</reference>
<proteinExistence type="predicted"/>
<protein>
    <submittedName>
        <fullName evidence="4">FAD-binding protein</fullName>
    </submittedName>
</protein>
<evidence type="ECO:0000259" key="3">
    <source>
        <dbReference type="PROSITE" id="PS51387"/>
    </source>
</evidence>
<dbReference type="Proteomes" id="UP000753724">
    <property type="component" value="Unassembled WGS sequence"/>
</dbReference>
<dbReference type="Gene3D" id="3.30.465.10">
    <property type="match status" value="1"/>
</dbReference>
<evidence type="ECO:0000256" key="2">
    <source>
        <dbReference type="ARBA" id="ARBA00022827"/>
    </source>
</evidence>
<sequence>MAVLPPGVSAADFAAALSQMATALGADWVFSSDDDLGPYRDSFSPVWDTARERRAGAAVAPADVAQVQSVVRIAARYGIPLFPISTGKNFGYGGPSPNVNGSIVVDLKRMDRVIEVNDQRHFALVEPGVSYFDLYRAVQERGAKVWIDCPDPGWGSPVGNALERGVGYTMGHFRDHFGAHCGIEAVLPNGEVVRTGMGALPGSQSWQEYKYGFGPDPAGLFAQGNFGIVTKMGFRLMPAPEHYRSGLITVPRRRDFVALVDHVNYLSDSFMVGEAVYGSPLASLMGRPDFLALATKPGGASDTDLDAAASAAGLPSWQVELQFYGPEAATAAQWAYARDRICSAIPGAKAVAGEHFSLPPTPDQLANTTQPYHSLIRRNGAMGVPSLGIWKIVRDNGHVGFFPVLPRSGEACFDMQRVMCDALREFPLPPFFSAVTAPLYWHTFAFQMVFAPSVKRDDPAHNAMVDRAMRKAVEVAAKHGWGDYRAAPIYQDAVADTYSFGDHALRRMLESMKDAIDPQGIIAPGRGGIWPRRYRESRDGRTSA</sequence>
<dbReference type="PANTHER" id="PTHR11748">
    <property type="entry name" value="D-LACTATE DEHYDROGENASE"/>
    <property type="match status" value="1"/>
</dbReference>
<dbReference type="Gene3D" id="1.10.45.10">
    <property type="entry name" value="Vanillyl-alcohol Oxidase, Chain A, domain 4"/>
    <property type="match status" value="1"/>
</dbReference>
<dbReference type="InterPro" id="IPR016171">
    <property type="entry name" value="Vanillyl_alc_oxidase_C-sub2"/>
</dbReference>
<evidence type="ECO:0000313" key="4">
    <source>
        <dbReference type="EMBL" id="NBC35643.1"/>
    </source>
</evidence>
<accession>A0ABW9XAT8</accession>
<keyword evidence="1" id="KW-0285">Flavoprotein</keyword>
<keyword evidence="2" id="KW-0274">FAD</keyword>
<comment type="caution">
    <text evidence="4">The sequence shown here is derived from an EMBL/GenBank/DDBJ whole genome shotgun (WGS) entry which is preliminary data.</text>
</comment>
<evidence type="ECO:0000313" key="5">
    <source>
        <dbReference type="Proteomes" id="UP000753724"/>
    </source>
</evidence>
<dbReference type="InterPro" id="IPR036318">
    <property type="entry name" value="FAD-bd_PCMH-like_sf"/>
</dbReference>
<organism evidence="4 5">
    <name type="scientific">Novosphingobium ovatum</name>
    <dbReference type="NCBI Taxonomy" id="1908523"/>
    <lineage>
        <taxon>Bacteria</taxon>
        <taxon>Pseudomonadati</taxon>
        <taxon>Pseudomonadota</taxon>
        <taxon>Alphaproteobacteria</taxon>
        <taxon>Sphingomonadales</taxon>
        <taxon>Sphingomonadaceae</taxon>
        <taxon>Novosphingobium</taxon>
    </lineage>
</organism>
<dbReference type="InterPro" id="IPR006094">
    <property type="entry name" value="Oxid_FAD_bind_N"/>
</dbReference>
<dbReference type="Pfam" id="PF01565">
    <property type="entry name" value="FAD_binding_4"/>
    <property type="match status" value="1"/>
</dbReference>
<dbReference type="InterPro" id="IPR016169">
    <property type="entry name" value="FAD-bd_PCMH_sub2"/>
</dbReference>
<dbReference type="InterPro" id="IPR016167">
    <property type="entry name" value="FAD-bd_PCMH_sub1"/>
</dbReference>
<evidence type="ECO:0000256" key="1">
    <source>
        <dbReference type="ARBA" id="ARBA00022630"/>
    </source>
</evidence>
<dbReference type="InterPro" id="IPR016164">
    <property type="entry name" value="FAD-linked_Oxase-like_C"/>
</dbReference>